<evidence type="ECO:0000256" key="5">
    <source>
        <dbReference type="ARBA" id="ARBA00023136"/>
    </source>
</evidence>
<comment type="caution">
    <text evidence="7">The sequence shown here is derived from an EMBL/GenBank/DDBJ whole genome shotgun (WGS) entry which is preliminary data.</text>
</comment>
<dbReference type="Gene3D" id="1.20.1250.20">
    <property type="entry name" value="MFS general substrate transporter like domains"/>
    <property type="match status" value="1"/>
</dbReference>
<keyword evidence="5 6" id="KW-0472">Membrane</keyword>
<organism evidence="7 8">
    <name type="scientific">Olsenella profusa F0195</name>
    <dbReference type="NCBI Taxonomy" id="1125712"/>
    <lineage>
        <taxon>Bacteria</taxon>
        <taxon>Bacillati</taxon>
        <taxon>Actinomycetota</taxon>
        <taxon>Coriobacteriia</taxon>
        <taxon>Coriobacteriales</taxon>
        <taxon>Atopobiaceae</taxon>
        <taxon>Olsenella</taxon>
    </lineage>
</organism>
<evidence type="ECO:0000256" key="3">
    <source>
        <dbReference type="ARBA" id="ARBA00022692"/>
    </source>
</evidence>
<feature type="transmembrane region" description="Helical" evidence="6">
    <location>
        <begin position="386"/>
        <end position="404"/>
    </location>
</feature>
<feature type="transmembrane region" description="Helical" evidence="6">
    <location>
        <begin position="20"/>
        <end position="47"/>
    </location>
</feature>
<proteinExistence type="predicted"/>
<evidence type="ECO:0000313" key="7">
    <source>
        <dbReference type="EMBL" id="ERL06757.1"/>
    </source>
</evidence>
<dbReference type="GO" id="GO:0022857">
    <property type="term" value="F:transmembrane transporter activity"/>
    <property type="evidence" value="ECO:0007669"/>
    <property type="project" value="InterPro"/>
</dbReference>
<dbReference type="PANTHER" id="PTHR23513">
    <property type="entry name" value="INTEGRAL MEMBRANE EFFLUX PROTEIN-RELATED"/>
    <property type="match status" value="1"/>
</dbReference>
<dbReference type="GO" id="GO:0005886">
    <property type="term" value="C:plasma membrane"/>
    <property type="evidence" value="ECO:0007669"/>
    <property type="project" value="UniProtKB-SubCell"/>
</dbReference>
<sequence>MTPVEGTAPSLHSGGSGRNVTLFLLGYAVSVMGDQVFYLALAWYALALAESDLVAGLVVSIGALPRAILLLPAGAFADGRGFRRVAVRASFLRMVVLGALAVACGDRPVPMMGALLAAALLFGCIEAFYLPSSQSMVTTVSSEDTIERIQPLFSGIQRLGVVAGPLLGGALLGFLSPRMLFSMLAVVSLVSLACLLMVREQCCRTSLTDGRPLHTLGTRMLGSVKRILANSVFRPCLVLIVLAEFAASGLTNTGYAMLATARAWDGFQLGQVLACYGAGAAVAACLMALVVPQRAEPHIGRGIVVAGLGFAAAGATSSHTLASLLSVAAGLGSGVGSTLLVTRFITQARGSDTATAISVMSLASFGAAPLSSLYCGFVAWIGAPSAVFISLGAVLVTVGAWFSLRNHVECIE</sequence>
<dbReference type="RefSeq" id="WP_021726825.1">
    <property type="nucleotide sequence ID" value="NZ_AWEZ01000062.1"/>
</dbReference>
<dbReference type="OrthoDB" id="3613552at2"/>
<evidence type="ECO:0000256" key="2">
    <source>
        <dbReference type="ARBA" id="ARBA00022475"/>
    </source>
</evidence>
<feature type="transmembrane region" description="Helical" evidence="6">
    <location>
        <begin position="298"/>
        <end position="315"/>
    </location>
</feature>
<feature type="transmembrane region" description="Helical" evidence="6">
    <location>
        <begin position="180"/>
        <end position="198"/>
    </location>
</feature>
<name>U2UUI6_9ACTN</name>
<evidence type="ECO:0000313" key="8">
    <source>
        <dbReference type="Proteomes" id="UP000016638"/>
    </source>
</evidence>
<dbReference type="PATRIC" id="fig|1125712.3.peg.1965"/>
<reference evidence="7 8" key="1">
    <citation type="submission" date="2013-08" db="EMBL/GenBank/DDBJ databases">
        <authorList>
            <person name="Durkin A.S."/>
            <person name="Haft D.R."/>
            <person name="McCorrison J."/>
            <person name="Torralba M."/>
            <person name="Gillis M."/>
            <person name="Haft D.H."/>
            <person name="Methe B."/>
            <person name="Sutton G."/>
            <person name="Nelson K.E."/>
        </authorList>
    </citation>
    <scope>NUCLEOTIDE SEQUENCE [LARGE SCALE GENOMIC DNA]</scope>
    <source>
        <strain evidence="7 8">F0195</strain>
    </source>
</reference>
<dbReference type="EMBL" id="AWEZ01000062">
    <property type="protein sequence ID" value="ERL06757.1"/>
    <property type="molecule type" value="Genomic_DNA"/>
</dbReference>
<dbReference type="InterPro" id="IPR011701">
    <property type="entry name" value="MFS"/>
</dbReference>
<keyword evidence="4 6" id="KW-1133">Transmembrane helix</keyword>
<evidence type="ECO:0000256" key="1">
    <source>
        <dbReference type="ARBA" id="ARBA00004651"/>
    </source>
</evidence>
<dbReference type="SUPFAM" id="SSF103473">
    <property type="entry name" value="MFS general substrate transporter"/>
    <property type="match status" value="1"/>
</dbReference>
<evidence type="ECO:0000256" key="4">
    <source>
        <dbReference type="ARBA" id="ARBA00022989"/>
    </source>
</evidence>
<dbReference type="PANTHER" id="PTHR23513:SF6">
    <property type="entry name" value="MAJOR FACILITATOR SUPERFAMILY ASSOCIATED DOMAIN-CONTAINING PROTEIN"/>
    <property type="match status" value="1"/>
</dbReference>
<feature type="transmembrane region" description="Helical" evidence="6">
    <location>
        <begin position="321"/>
        <end position="342"/>
    </location>
</feature>
<keyword evidence="2" id="KW-1003">Cell membrane</keyword>
<keyword evidence="8" id="KW-1185">Reference proteome</keyword>
<evidence type="ECO:0000256" key="6">
    <source>
        <dbReference type="SAM" id="Phobius"/>
    </source>
</evidence>
<dbReference type="Proteomes" id="UP000016638">
    <property type="component" value="Unassembled WGS sequence"/>
</dbReference>
<dbReference type="InterPro" id="IPR036259">
    <property type="entry name" value="MFS_trans_sf"/>
</dbReference>
<feature type="transmembrane region" description="Helical" evidence="6">
    <location>
        <begin position="354"/>
        <end position="380"/>
    </location>
</feature>
<feature type="transmembrane region" description="Helical" evidence="6">
    <location>
        <begin position="152"/>
        <end position="174"/>
    </location>
</feature>
<protein>
    <submittedName>
        <fullName evidence="7">Transporter, major facilitator family protein</fullName>
    </submittedName>
</protein>
<dbReference type="Pfam" id="PF07690">
    <property type="entry name" value="MFS_1"/>
    <property type="match status" value="1"/>
</dbReference>
<dbReference type="AlphaFoldDB" id="U2UUI6"/>
<dbReference type="eggNOG" id="COG2814">
    <property type="taxonomic scope" value="Bacteria"/>
</dbReference>
<gene>
    <name evidence="7" type="ORF">HMPREF1316_0542</name>
</gene>
<feature type="transmembrane region" description="Helical" evidence="6">
    <location>
        <begin position="109"/>
        <end position="131"/>
    </location>
</feature>
<keyword evidence="3 6" id="KW-0812">Transmembrane</keyword>
<comment type="subcellular location">
    <subcellularLocation>
        <location evidence="1">Cell membrane</location>
        <topology evidence="1">Multi-pass membrane protein</topology>
    </subcellularLocation>
</comment>
<accession>U2UUI6</accession>
<feature type="transmembrane region" description="Helical" evidence="6">
    <location>
        <begin position="53"/>
        <end position="73"/>
    </location>
</feature>
<feature type="transmembrane region" description="Helical" evidence="6">
    <location>
        <begin position="267"/>
        <end position="291"/>
    </location>
</feature>
<dbReference type="STRING" id="1125712.HMPREF1316_0542"/>